<organism evidence="22 23">
    <name type="scientific">Mikania micrantha</name>
    <name type="common">bitter vine</name>
    <dbReference type="NCBI Taxonomy" id="192012"/>
    <lineage>
        <taxon>Eukaryota</taxon>
        <taxon>Viridiplantae</taxon>
        <taxon>Streptophyta</taxon>
        <taxon>Embryophyta</taxon>
        <taxon>Tracheophyta</taxon>
        <taxon>Spermatophyta</taxon>
        <taxon>Magnoliopsida</taxon>
        <taxon>eudicotyledons</taxon>
        <taxon>Gunneridae</taxon>
        <taxon>Pentapetalae</taxon>
        <taxon>asterids</taxon>
        <taxon>campanulids</taxon>
        <taxon>Asterales</taxon>
        <taxon>Asteraceae</taxon>
        <taxon>Asteroideae</taxon>
        <taxon>Heliantheae alliance</taxon>
        <taxon>Eupatorieae</taxon>
        <taxon>Mikania</taxon>
    </lineage>
</organism>
<comment type="caution">
    <text evidence="22">The sequence shown here is derived from an EMBL/GenBank/DDBJ whole genome shotgun (WGS) entry which is preliminary data.</text>
</comment>
<keyword evidence="16" id="KW-0275">Fatty acid biosynthesis</keyword>
<dbReference type="PANTHER" id="PTHR43159:SF8">
    <property type="entry name" value="ENOYL-[ACYL-CARRIER-PROTEIN] REDUCTASE [NADH] 2, CHLOROPLASTIC-LIKE"/>
    <property type="match status" value="1"/>
</dbReference>
<keyword evidence="23" id="KW-1185">Reference proteome</keyword>
<protein>
    <recommendedName>
        <fullName evidence="19">Enoyl-[acyl-carrier-protein] reductase [NADH], chloroplastic</fullName>
        <ecNumber evidence="5">1.3.1.9</ecNumber>
    </recommendedName>
</protein>
<evidence type="ECO:0000256" key="13">
    <source>
        <dbReference type="ARBA" id="ARBA00022946"/>
    </source>
</evidence>
<comment type="subunit">
    <text evidence="4">Homotetramer.</text>
</comment>
<dbReference type="FunFam" id="1.10.8.400:FF:000001">
    <property type="entry name" value="Enoyl-[acyl-carrier-protein] reductase [NADH]"/>
    <property type="match status" value="1"/>
</dbReference>
<keyword evidence="7" id="KW-0150">Chloroplast</keyword>
<keyword evidence="11" id="KW-0276">Fatty acid metabolism</keyword>
<keyword evidence="10 20" id="KW-0863">Zinc-finger</keyword>
<dbReference type="PROSITE" id="PS50966">
    <property type="entry name" value="ZF_SWIM"/>
    <property type="match status" value="1"/>
</dbReference>
<reference evidence="22 23" key="1">
    <citation type="submission" date="2019-05" db="EMBL/GenBank/DDBJ databases">
        <title>Mikania micrantha, genome provides insights into the molecular mechanism of rapid growth.</title>
        <authorList>
            <person name="Liu B."/>
        </authorList>
    </citation>
    <scope>NUCLEOTIDE SEQUENCE [LARGE SCALE GENOMIC DNA]</scope>
    <source>
        <strain evidence="22">NLD-2019</strain>
        <tissue evidence="22">Leaf</tissue>
    </source>
</reference>
<sequence>MAILLSKKMIAICHYGGEFETYEDGLMVYGGGEAYAVDLEVNMQLSGFKQEIAETIDSNVDEMLVKYFLPGNKKNLITVSKDKDFHRMVNYYKDSDQLEVFVMKDSLPAKTPKKKPVRRPQKKPAETQVAAILPPAIPGPPNPIPLNAVIDIESGNEITPIPDLVPINPFPVAITNNEQHTAAKQWENLITGVGQRFHSLAEFREALRKYSIAHGFNYMYKKNENQRVTVKCKSENCPWRIHASRLSTTQLVCIKTMRPTHTCQGGSIKPAFRATRSWVGNLIKEKVKDSPKIKPKDIANDLKRDYGIELNYSQARRAKEYAREQLLGSYKDAYSELPVFCEKIMETNPGSLAKFCTNKDLSFHRLFVCFHASISGFIQGCRPLIFLDSTPLNSRYQGMLLTATSADGDDGAFPVAFAVVDEETSDNWHWFLSEFKNLVLGHGPITFVADFQKGLRESLPEIFDGECYHAYCLGYLAEKLNKDLTGHFSHDARRLMVEDLYAAAHAPKLEGFEKYTEDIKAISPEAYNWVIRSEPDHWANAFFGGLRYNHMTSNFGNFFYSWVSEANELPITQMIDELRGKLMQLMYTRRVESSQWLTRLTPSMEEKLKTEILKAHSVQVLRSHGSKFEVRFGESIDIVDIENWDCSCKVWLLTGLPCCHAIGVLENYGRGPYDHCSRFVHVEMYQLAYAESINPIPNLERLMDIELDDGTILVTPPPTTRTPGRLKIRKVLPGRVGPADFLKRQLQCGKCKEWFKNYMQQIFEADKRDKVYDQIVEMATNITNMHIATARPSTFSFHEVSKSSIAALSANIKGSSFAKLKSSCHITSTQLLSQNVESSALRFEKMITKAMSGSSDAKPLPGLPIDLRGKKAFIAGVADDNGYGWAIAKSLAAAGAEILVGTWVPALNIFETSLRRGKFDESRVLPDGSLMEITKVYPLDAVYDTPEDVPEDVKTNKRYAGSSKWTVKEVAESVKEDFGSIDILVHSLANGPEVSKPLLETSRYGYLAAISASSYSYVSLLQHFAPIMNPGGATISLTYIASERIIPGYGGGMSSAKAALESDTQVLAFEAGRKHGIRVNTISAGPLRSRAAKAIGFIDMMIDYSSENAPLQKELSAEEVGNAAAFLASPLASAITGTVLYVDNGLNAMGVGVDSPVFKDLDIPRNNKH</sequence>
<keyword evidence="6" id="KW-0444">Lipid biosynthesis</keyword>
<name>A0A5N6NNS1_9ASTR</name>
<evidence type="ECO:0000259" key="21">
    <source>
        <dbReference type="PROSITE" id="PS50966"/>
    </source>
</evidence>
<comment type="pathway">
    <text evidence="2">Lipid metabolism; fatty acid biosynthesis.</text>
</comment>
<evidence type="ECO:0000256" key="8">
    <source>
        <dbReference type="ARBA" id="ARBA00022640"/>
    </source>
</evidence>
<evidence type="ECO:0000256" key="6">
    <source>
        <dbReference type="ARBA" id="ARBA00022516"/>
    </source>
</evidence>
<dbReference type="GO" id="GO:0008270">
    <property type="term" value="F:zinc ion binding"/>
    <property type="evidence" value="ECO:0007669"/>
    <property type="project" value="UniProtKB-KW"/>
</dbReference>
<dbReference type="InterPro" id="IPR036291">
    <property type="entry name" value="NAD(P)-bd_dom_sf"/>
</dbReference>
<dbReference type="Pfam" id="PF04434">
    <property type="entry name" value="SWIM"/>
    <property type="match status" value="1"/>
</dbReference>
<dbReference type="FunFam" id="3.40.50.720:FF:000192">
    <property type="entry name" value="Enoyl-[acyl-carrier-protein] reductase [NADH]"/>
    <property type="match status" value="1"/>
</dbReference>
<evidence type="ECO:0000313" key="23">
    <source>
        <dbReference type="Proteomes" id="UP000326396"/>
    </source>
</evidence>
<dbReference type="EMBL" id="SZYD01000010">
    <property type="protein sequence ID" value="KAD4982799.1"/>
    <property type="molecule type" value="Genomic_DNA"/>
</dbReference>
<dbReference type="EC" id="1.3.1.9" evidence="5"/>
<evidence type="ECO:0000256" key="10">
    <source>
        <dbReference type="ARBA" id="ARBA00022771"/>
    </source>
</evidence>
<evidence type="ECO:0000256" key="12">
    <source>
        <dbReference type="ARBA" id="ARBA00022833"/>
    </source>
</evidence>
<dbReference type="InterPro" id="IPR004332">
    <property type="entry name" value="Transposase_MuDR"/>
</dbReference>
<evidence type="ECO:0000256" key="19">
    <source>
        <dbReference type="ARBA" id="ARBA00067308"/>
    </source>
</evidence>
<evidence type="ECO:0000256" key="4">
    <source>
        <dbReference type="ARBA" id="ARBA00011881"/>
    </source>
</evidence>
<dbReference type="GO" id="GO:0009507">
    <property type="term" value="C:chloroplast"/>
    <property type="evidence" value="ECO:0007669"/>
    <property type="project" value="UniProtKB-SubCell"/>
</dbReference>
<dbReference type="Pfam" id="PF10551">
    <property type="entry name" value="MULE"/>
    <property type="match status" value="1"/>
</dbReference>
<dbReference type="Pfam" id="PF13561">
    <property type="entry name" value="adh_short_C2"/>
    <property type="match status" value="1"/>
</dbReference>
<dbReference type="Pfam" id="PF26130">
    <property type="entry name" value="PB1-like"/>
    <property type="match status" value="1"/>
</dbReference>
<dbReference type="SMART" id="SM00666">
    <property type="entry name" value="PB1"/>
    <property type="match status" value="1"/>
</dbReference>
<gene>
    <name evidence="22" type="ORF">E3N88_19470</name>
</gene>
<dbReference type="GO" id="GO:0004318">
    <property type="term" value="F:enoyl-[acyl-carrier-protein] reductase (NADH) activity"/>
    <property type="evidence" value="ECO:0007669"/>
    <property type="project" value="UniProtKB-EC"/>
</dbReference>
<keyword evidence="8" id="KW-0934">Plastid</keyword>
<dbReference type="InterPro" id="IPR000270">
    <property type="entry name" value="PB1_dom"/>
</dbReference>
<evidence type="ECO:0000256" key="15">
    <source>
        <dbReference type="ARBA" id="ARBA00023098"/>
    </source>
</evidence>
<evidence type="ECO:0000256" key="18">
    <source>
        <dbReference type="ARBA" id="ARBA00053870"/>
    </source>
</evidence>
<dbReference type="InterPro" id="IPR006564">
    <property type="entry name" value="Znf_PMZ"/>
</dbReference>
<evidence type="ECO:0000256" key="2">
    <source>
        <dbReference type="ARBA" id="ARBA00005194"/>
    </source>
</evidence>
<dbReference type="NCBIfam" id="NF004957">
    <property type="entry name" value="PRK06300.1"/>
    <property type="match status" value="1"/>
</dbReference>
<dbReference type="SMART" id="SM00575">
    <property type="entry name" value="ZnF_PMZ"/>
    <property type="match status" value="1"/>
</dbReference>
<dbReference type="InterPro" id="IPR058594">
    <property type="entry name" value="PB1-like_dom_pln"/>
</dbReference>
<evidence type="ECO:0000256" key="9">
    <source>
        <dbReference type="ARBA" id="ARBA00022723"/>
    </source>
</evidence>
<dbReference type="OrthoDB" id="125347at2759"/>
<proteinExistence type="inferred from homology"/>
<comment type="function">
    <text evidence="18">Catalyzes the NAD-dependent reduction of a carbon-carbon double bond in an enoyl moiety that is covalently linked to an acyl carrier protein (ACP). Catalyzes the last reduction step in the de novo synthesis cycle of fatty acids. Involved in the elongation cycle of fatty acids which are used in lipid metabolism. Required for normal plant growth.</text>
</comment>
<evidence type="ECO:0000313" key="22">
    <source>
        <dbReference type="EMBL" id="KAD4982799.1"/>
    </source>
</evidence>
<dbReference type="Gene3D" id="3.40.50.720">
    <property type="entry name" value="NAD(P)-binding Rossmann-like Domain"/>
    <property type="match status" value="1"/>
</dbReference>
<accession>A0A5N6NNS1</accession>
<keyword evidence="9" id="KW-0479">Metal-binding</keyword>
<dbReference type="InterPro" id="IPR007527">
    <property type="entry name" value="Znf_SWIM"/>
</dbReference>
<evidence type="ECO:0000256" key="11">
    <source>
        <dbReference type="ARBA" id="ARBA00022832"/>
    </source>
</evidence>
<dbReference type="SUPFAM" id="SSF51735">
    <property type="entry name" value="NAD(P)-binding Rossmann-fold domains"/>
    <property type="match status" value="1"/>
</dbReference>
<keyword evidence="14" id="KW-0560">Oxidoreductase</keyword>
<evidence type="ECO:0000256" key="16">
    <source>
        <dbReference type="ARBA" id="ARBA00023160"/>
    </source>
</evidence>
<dbReference type="InterPro" id="IPR014358">
    <property type="entry name" value="Enoyl-ACP_Rdtase_NADH"/>
</dbReference>
<comment type="subcellular location">
    <subcellularLocation>
        <location evidence="1">Plastid</location>
        <location evidence="1">Chloroplast</location>
    </subcellularLocation>
</comment>
<keyword evidence="15" id="KW-0443">Lipid metabolism</keyword>
<dbReference type="InterPro" id="IPR002347">
    <property type="entry name" value="SDR_fam"/>
</dbReference>
<comment type="catalytic activity">
    <reaction evidence="17">
        <text>a 2,3-saturated acyl-[ACP] + NAD(+) = a (2E)-enoyl-[ACP] + NADH + H(+)</text>
        <dbReference type="Rhea" id="RHEA:10240"/>
        <dbReference type="Rhea" id="RHEA-COMP:9925"/>
        <dbReference type="Rhea" id="RHEA-COMP:9926"/>
        <dbReference type="ChEBI" id="CHEBI:15378"/>
        <dbReference type="ChEBI" id="CHEBI:57540"/>
        <dbReference type="ChEBI" id="CHEBI:57945"/>
        <dbReference type="ChEBI" id="CHEBI:78784"/>
        <dbReference type="ChEBI" id="CHEBI:78785"/>
        <dbReference type="EC" id="1.3.1.9"/>
    </reaction>
</comment>
<evidence type="ECO:0000256" key="7">
    <source>
        <dbReference type="ARBA" id="ARBA00022528"/>
    </source>
</evidence>
<keyword evidence="13" id="KW-0809">Transit peptide</keyword>
<dbReference type="PANTHER" id="PTHR43159">
    <property type="entry name" value="ENOYL-[ACYL-CARRIER-PROTEIN] REDUCTASE"/>
    <property type="match status" value="1"/>
</dbReference>
<dbReference type="GO" id="GO:0006633">
    <property type="term" value="P:fatty acid biosynthetic process"/>
    <property type="evidence" value="ECO:0007669"/>
    <property type="project" value="UniProtKB-KW"/>
</dbReference>
<dbReference type="CDD" id="cd05372">
    <property type="entry name" value="ENR_SDR"/>
    <property type="match status" value="1"/>
</dbReference>
<evidence type="ECO:0000256" key="1">
    <source>
        <dbReference type="ARBA" id="ARBA00004229"/>
    </source>
</evidence>
<dbReference type="Proteomes" id="UP000326396">
    <property type="component" value="Linkage Group LG18"/>
</dbReference>
<dbReference type="InterPro" id="IPR018289">
    <property type="entry name" value="MULE_transposase_dom"/>
</dbReference>
<evidence type="ECO:0000256" key="3">
    <source>
        <dbReference type="ARBA" id="ARBA00009233"/>
    </source>
</evidence>
<dbReference type="PRINTS" id="PR00081">
    <property type="entry name" value="GDHRDH"/>
</dbReference>
<keyword evidence="12" id="KW-0862">Zinc</keyword>
<dbReference type="Pfam" id="PF03108">
    <property type="entry name" value="DBD_Tnp_Mut"/>
    <property type="match status" value="1"/>
</dbReference>
<evidence type="ECO:0000256" key="5">
    <source>
        <dbReference type="ARBA" id="ARBA00012996"/>
    </source>
</evidence>
<comment type="similarity">
    <text evidence="3">Belongs to the short-chain dehydrogenases/reductases (SDR) family. FabI subfamily.</text>
</comment>
<evidence type="ECO:0000256" key="14">
    <source>
        <dbReference type="ARBA" id="ARBA00023002"/>
    </source>
</evidence>
<evidence type="ECO:0000256" key="17">
    <source>
        <dbReference type="ARBA" id="ARBA00048572"/>
    </source>
</evidence>
<evidence type="ECO:0000256" key="20">
    <source>
        <dbReference type="PROSITE-ProRule" id="PRU00325"/>
    </source>
</evidence>
<dbReference type="AlphaFoldDB" id="A0A5N6NNS1"/>
<dbReference type="Gene3D" id="1.10.8.400">
    <property type="entry name" value="Enoyl acyl carrier protein reductase"/>
    <property type="match status" value="1"/>
</dbReference>
<feature type="domain" description="SWIM-type" evidence="21">
    <location>
        <begin position="628"/>
        <end position="669"/>
    </location>
</feature>